<sequence length="227" mass="24160">MVVSSRKLPDLEGVAEEIKAKGRKGLALTSHVAKMEDSKDLVEKIKAEFGRIDILVNNAGTNPYFGPLIDAEEWAWDVTMNVNLKGPFLLGQLIARVMIEQGGGNIINITSVAGLKASSLAIYCVTKAGLIMLTECMAKEWGQYNIRVNAIAPGVVKTRFSEALWREPTVGEEAVKRTALGRLGVPEDIAGAALFLASDASSNVTGEVIVVDGGELIGPPPFPANEG</sequence>
<dbReference type="AlphaFoldDB" id="X1LIE3"/>
<dbReference type="CDD" id="cd05233">
    <property type="entry name" value="SDR_c"/>
    <property type="match status" value="1"/>
</dbReference>
<dbReference type="FunFam" id="3.40.50.720:FF:000084">
    <property type="entry name" value="Short-chain dehydrogenase reductase"/>
    <property type="match status" value="1"/>
</dbReference>
<dbReference type="PANTHER" id="PTHR43943">
    <property type="entry name" value="DEHYDROGENASE/REDUCTASE (SDR FAMILY) MEMBER 4"/>
    <property type="match status" value="1"/>
</dbReference>
<comment type="caution">
    <text evidence="2">The sequence shown here is derived from an EMBL/GenBank/DDBJ whole genome shotgun (WGS) entry which is preliminary data.</text>
</comment>
<dbReference type="InterPro" id="IPR002347">
    <property type="entry name" value="SDR_fam"/>
</dbReference>
<dbReference type="PRINTS" id="PR00081">
    <property type="entry name" value="GDHRDH"/>
</dbReference>
<evidence type="ECO:0000313" key="2">
    <source>
        <dbReference type="EMBL" id="GAI18878.1"/>
    </source>
</evidence>
<proteinExistence type="inferred from homology"/>
<dbReference type="SUPFAM" id="SSF51735">
    <property type="entry name" value="NAD(P)-binding Rossmann-fold domains"/>
    <property type="match status" value="1"/>
</dbReference>
<gene>
    <name evidence="2" type="ORF">S06H3_34798</name>
</gene>
<evidence type="ECO:0000256" key="1">
    <source>
        <dbReference type="ARBA" id="ARBA00006484"/>
    </source>
</evidence>
<accession>X1LIE3</accession>
<dbReference type="NCBIfam" id="NF005559">
    <property type="entry name" value="PRK07231.1"/>
    <property type="match status" value="1"/>
</dbReference>
<dbReference type="InterPro" id="IPR036291">
    <property type="entry name" value="NAD(P)-bd_dom_sf"/>
</dbReference>
<dbReference type="PRINTS" id="PR00080">
    <property type="entry name" value="SDRFAMILY"/>
</dbReference>
<dbReference type="PANTHER" id="PTHR43943:SF2">
    <property type="entry name" value="DEHYDROGENASE_REDUCTASE 4"/>
    <property type="match status" value="1"/>
</dbReference>
<dbReference type="Gene3D" id="3.40.50.720">
    <property type="entry name" value="NAD(P)-binding Rossmann-like Domain"/>
    <property type="match status" value="1"/>
</dbReference>
<reference evidence="2" key="1">
    <citation type="journal article" date="2014" name="Front. Microbiol.">
        <title>High frequency of phylogenetically diverse reductive dehalogenase-homologous genes in deep subseafloor sedimentary metagenomes.</title>
        <authorList>
            <person name="Kawai M."/>
            <person name="Futagami T."/>
            <person name="Toyoda A."/>
            <person name="Takaki Y."/>
            <person name="Nishi S."/>
            <person name="Hori S."/>
            <person name="Arai W."/>
            <person name="Tsubouchi T."/>
            <person name="Morono Y."/>
            <person name="Uchiyama I."/>
            <person name="Ito T."/>
            <person name="Fujiyama A."/>
            <person name="Inagaki F."/>
            <person name="Takami H."/>
        </authorList>
    </citation>
    <scope>NUCLEOTIDE SEQUENCE</scope>
    <source>
        <strain evidence="2">Expedition CK06-06</strain>
    </source>
</reference>
<name>X1LIE3_9ZZZZ</name>
<organism evidence="2">
    <name type="scientific">marine sediment metagenome</name>
    <dbReference type="NCBI Taxonomy" id="412755"/>
    <lineage>
        <taxon>unclassified sequences</taxon>
        <taxon>metagenomes</taxon>
        <taxon>ecological metagenomes</taxon>
    </lineage>
</organism>
<dbReference type="EMBL" id="BARV01020927">
    <property type="protein sequence ID" value="GAI18878.1"/>
    <property type="molecule type" value="Genomic_DNA"/>
</dbReference>
<comment type="similarity">
    <text evidence="1">Belongs to the short-chain dehydrogenases/reductases (SDR) family.</text>
</comment>
<dbReference type="Pfam" id="PF13561">
    <property type="entry name" value="adh_short_C2"/>
    <property type="match status" value="1"/>
</dbReference>
<protein>
    <submittedName>
        <fullName evidence="2">Uncharacterized protein</fullName>
    </submittedName>
</protein>